<organism evidence="2 3">
    <name type="scientific">Triparma laevis f. longispina</name>
    <dbReference type="NCBI Taxonomy" id="1714387"/>
    <lineage>
        <taxon>Eukaryota</taxon>
        <taxon>Sar</taxon>
        <taxon>Stramenopiles</taxon>
        <taxon>Ochrophyta</taxon>
        <taxon>Bolidophyceae</taxon>
        <taxon>Parmales</taxon>
        <taxon>Triparmaceae</taxon>
        <taxon>Triparma</taxon>
    </lineage>
</organism>
<accession>A0A9W7C0D9</accession>
<dbReference type="Proteomes" id="UP001165122">
    <property type="component" value="Unassembled WGS sequence"/>
</dbReference>
<keyword evidence="1" id="KW-0732">Signal</keyword>
<keyword evidence="3" id="KW-1185">Reference proteome</keyword>
<sequence>MFTGLLLSLFALILILPQTISLSTTNSPLPFLSACSGKFCSSGPHSTLNTLRLFDPTVDTVSCTSNCESGPNVVGKSGRVYNNVRYDDVPLISALFQVEGSSEIPNEILDLLSSLITMLKTSNSPQKTSTLKSLGTSLSKTPYIYATATAFMNANDIQLAKRALEICPDHHQGYLLADLFTEDNQPCEAINALQLWTTNNRRKANNMLNDIIENNDTSECNV</sequence>
<dbReference type="OrthoDB" id="10400889at2759"/>
<evidence type="ECO:0000313" key="2">
    <source>
        <dbReference type="EMBL" id="GMH99912.1"/>
    </source>
</evidence>
<dbReference type="EMBL" id="BRXW01000016">
    <property type="protein sequence ID" value="GMH99912.1"/>
    <property type="molecule type" value="Genomic_DNA"/>
</dbReference>
<dbReference type="CDD" id="cd02980">
    <property type="entry name" value="TRX_Fd_family"/>
    <property type="match status" value="1"/>
</dbReference>
<evidence type="ECO:0000256" key="1">
    <source>
        <dbReference type="SAM" id="SignalP"/>
    </source>
</evidence>
<protein>
    <submittedName>
        <fullName evidence="2">Uncharacterized protein</fullName>
    </submittedName>
</protein>
<evidence type="ECO:0000313" key="3">
    <source>
        <dbReference type="Proteomes" id="UP001165122"/>
    </source>
</evidence>
<dbReference type="AlphaFoldDB" id="A0A9W7C0D9"/>
<reference evidence="3" key="1">
    <citation type="journal article" date="2023" name="Commun. Biol.">
        <title>Genome analysis of Parmales, the sister group of diatoms, reveals the evolutionary specialization of diatoms from phago-mixotrophs to photoautotrophs.</title>
        <authorList>
            <person name="Ban H."/>
            <person name="Sato S."/>
            <person name="Yoshikawa S."/>
            <person name="Yamada K."/>
            <person name="Nakamura Y."/>
            <person name="Ichinomiya M."/>
            <person name="Sato N."/>
            <person name="Blanc-Mathieu R."/>
            <person name="Endo H."/>
            <person name="Kuwata A."/>
            <person name="Ogata H."/>
        </authorList>
    </citation>
    <scope>NUCLEOTIDE SEQUENCE [LARGE SCALE GENOMIC DNA]</scope>
    <source>
        <strain evidence="3">NIES 3700</strain>
    </source>
</reference>
<gene>
    <name evidence="2" type="ORF">TrLO_g776</name>
</gene>
<feature type="chain" id="PRO_5040794156" evidence="1">
    <location>
        <begin position="22"/>
        <end position="222"/>
    </location>
</feature>
<feature type="signal peptide" evidence="1">
    <location>
        <begin position="1"/>
        <end position="21"/>
    </location>
</feature>
<proteinExistence type="predicted"/>
<comment type="caution">
    <text evidence="2">The sequence shown here is derived from an EMBL/GenBank/DDBJ whole genome shotgun (WGS) entry which is preliminary data.</text>
</comment>
<name>A0A9W7C0D9_9STRA</name>